<dbReference type="InterPro" id="IPR018060">
    <property type="entry name" value="HTH_AraC"/>
</dbReference>
<dbReference type="SUPFAM" id="SSF51182">
    <property type="entry name" value="RmlC-like cupins"/>
    <property type="match status" value="1"/>
</dbReference>
<keyword evidence="2" id="KW-0805">Transcription regulation</keyword>
<dbReference type="Pfam" id="PF12833">
    <property type="entry name" value="HTH_18"/>
    <property type="match status" value="1"/>
</dbReference>
<gene>
    <name evidence="6" type="ORF">O987_19910</name>
</gene>
<evidence type="ECO:0000256" key="3">
    <source>
        <dbReference type="ARBA" id="ARBA00023125"/>
    </source>
</evidence>
<dbReference type="PRINTS" id="PR00032">
    <property type="entry name" value="HTHARAC"/>
</dbReference>
<dbReference type="Proteomes" id="UP000028782">
    <property type="component" value="Chromosome"/>
</dbReference>
<dbReference type="FunFam" id="1.10.10.60:FF:000132">
    <property type="entry name" value="AraC family transcriptional regulator"/>
    <property type="match status" value="1"/>
</dbReference>
<accession>A0A076PTS9</accession>
<dbReference type="RefSeq" id="WP_043374097.1">
    <property type="nucleotide sequence ID" value="NZ_CP006704.1"/>
</dbReference>
<dbReference type="InterPro" id="IPR011051">
    <property type="entry name" value="RmlC_Cupin_sf"/>
</dbReference>
<evidence type="ECO:0000256" key="4">
    <source>
        <dbReference type="ARBA" id="ARBA00023163"/>
    </source>
</evidence>
<evidence type="ECO:0000313" key="6">
    <source>
        <dbReference type="EMBL" id="AIJ48076.1"/>
    </source>
</evidence>
<evidence type="ECO:0000256" key="2">
    <source>
        <dbReference type="ARBA" id="ARBA00023015"/>
    </source>
</evidence>
<evidence type="ECO:0000313" key="7">
    <source>
        <dbReference type="Proteomes" id="UP000028782"/>
    </source>
</evidence>
<dbReference type="InterPro" id="IPR009057">
    <property type="entry name" value="Homeodomain-like_sf"/>
</dbReference>
<dbReference type="PROSITE" id="PS01124">
    <property type="entry name" value="HTH_ARAC_FAMILY_2"/>
    <property type="match status" value="1"/>
</dbReference>
<keyword evidence="3" id="KW-0238">DNA-binding</keyword>
<protein>
    <submittedName>
        <fullName evidence="6">AraC family transcriptional regulator</fullName>
    </submittedName>
</protein>
<dbReference type="GO" id="GO:0003700">
    <property type="term" value="F:DNA-binding transcription factor activity"/>
    <property type="evidence" value="ECO:0007669"/>
    <property type="project" value="InterPro"/>
</dbReference>
<dbReference type="AlphaFoldDB" id="A0A076PTS9"/>
<dbReference type="PANTHER" id="PTHR11019">
    <property type="entry name" value="HTH-TYPE TRANSCRIPTIONAL REGULATOR NIMR"/>
    <property type="match status" value="1"/>
</dbReference>
<feature type="domain" description="HTH araC/xylS-type" evidence="5">
    <location>
        <begin position="166"/>
        <end position="263"/>
    </location>
</feature>
<evidence type="ECO:0000259" key="5">
    <source>
        <dbReference type="PROSITE" id="PS01124"/>
    </source>
</evidence>
<dbReference type="Gene3D" id="1.10.10.60">
    <property type="entry name" value="Homeodomain-like"/>
    <property type="match status" value="1"/>
</dbReference>
<dbReference type="InterPro" id="IPR020449">
    <property type="entry name" value="Tscrpt_reg_AraC-type_HTH"/>
</dbReference>
<keyword evidence="1" id="KW-0678">Repressor</keyword>
<proteinExistence type="predicted"/>
<dbReference type="GO" id="GO:0043565">
    <property type="term" value="F:sequence-specific DNA binding"/>
    <property type="evidence" value="ECO:0007669"/>
    <property type="project" value="InterPro"/>
</dbReference>
<dbReference type="KEGG" id="ctes:O987_19910"/>
<dbReference type="HOGENOM" id="CLU_000445_87_0_4"/>
<name>A0A076PTS9_COMTE</name>
<dbReference type="PANTHER" id="PTHR11019:SF159">
    <property type="entry name" value="TRANSCRIPTIONAL REGULATOR-RELATED"/>
    <property type="match status" value="1"/>
</dbReference>
<dbReference type="CDD" id="cd06124">
    <property type="entry name" value="cupin_NimR-like_N"/>
    <property type="match status" value="1"/>
</dbReference>
<dbReference type="SUPFAM" id="SSF46689">
    <property type="entry name" value="Homeodomain-like"/>
    <property type="match status" value="1"/>
</dbReference>
<dbReference type="EMBL" id="CP006704">
    <property type="protein sequence ID" value="AIJ48076.1"/>
    <property type="molecule type" value="Genomic_DNA"/>
</dbReference>
<keyword evidence="4" id="KW-0804">Transcription</keyword>
<organism evidence="6 7">
    <name type="scientific">Comamonas testosteroni TK102</name>
    <dbReference type="NCBI Taxonomy" id="1392005"/>
    <lineage>
        <taxon>Bacteria</taxon>
        <taxon>Pseudomonadati</taxon>
        <taxon>Pseudomonadota</taxon>
        <taxon>Betaproteobacteria</taxon>
        <taxon>Burkholderiales</taxon>
        <taxon>Comamonadaceae</taxon>
        <taxon>Comamonas</taxon>
    </lineage>
</organism>
<reference evidence="6 7" key="1">
    <citation type="journal article" date="2014" name="Genome Announc.">
        <title>Complete Genome Sequence of Polychlorinated Biphenyl Degrader Comamonas testosteroni TK102 (NBRC 109938).</title>
        <authorList>
            <person name="Fukuda K."/>
            <person name="Hosoyama A."/>
            <person name="Tsuchikane K."/>
            <person name="Ohji S."/>
            <person name="Yamazoe A."/>
            <person name="Fujita N."/>
            <person name="Shintani M."/>
            <person name="Kimbara K."/>
        </authorList>
    </citation>
    <scope>NUCLEOTIDE SEQUENCE [LARGE SCALE GENOMIC DNA]</scope>
    <source>
        <strain evidence="6">TK102</strain>
    </source>
</reference>
<sequence>MSDLLELLQPHLDDDAGPVILAATRWQAQELSSETHQHARGQLFGSLRGLISVTVEDGVWIVPAIHAVWLPPHHRHSGRSFGPYHGWSAYIAEHACADLPARPCTLRVSGLLREAVLRLAAGWTHPAQPLRSPELDNVSSVVLDEIRHLPRQALLGLPLPSDWRVQRIAQAMIQNPADTRDLTAWADWGALSTRTLSRRFVAETGYSFSAWRQRMRLLRSLELLAEGVPVSHIALDLGWASPSAFIQLFKREFGETPGIYRARLGS</sequence>
<evidence type="ECO:0000256" key="1">
    <source>
        <dbReference type="ARBA" id="ARBA00022491"/>
    </source>
</evidence>
<dbReference type="SMART" id="SM00342">
    <property type="entry name" value="HTH_ARAC"/>
    <property type="match status" value="1"/>
</dbReference>